<dbReference type="Proteomes" id="UP001595814">
    <property type="component" value="Unassembled WGS sequence"/>
</dbReference>
<comment type="cofactor">
    <cofactor evidence="5">
        <name>FMN</name>
        <dbReference type="ChEBI" id="CHEBI:58210"/>
    </cofactor>
    <text evidence="5">Binds 1 FMN per subunit.</text>
</comment>
<dbReference type="PANTHER" id="PTHR10851">
    <property type="entry name" value="PYRIDOXINE-5-PHOSPHATE OXIDASE"/>
    <property type="match status" value="1"/>
</dbReference>
<keyword evidence="4 5" id="KW-0560">Oxidoreductase</keyword>
<dbReference type="Pfam" id="PF01243">
    <property type="entry name" value="PNPOx_N"/>
    <property type="match status" value="1"/>
</dbReference>
<keyword evidence="5" id="KW-0664">Pyridoxine biosynthesis</keyword>
<comment type="catalytic activity">
    <reaction evidence="5">
        <text>pyridoxine 5'-phosphate + O2 = pyridoxal 5'-phosphate + H2O2</text>
        <dbReference type="Rhea" id="RHEA:15149"/>
        <dbReference type="ChEBI" id="CHEBI:15379"/>
        <dbReference type="ChEBI" id="CHEBI:16240"/>
        <dbReference type="ChEBI" id="CHEBI:58589"/>
        <dbReference type="ChEBI" id="CHEBI:597326"/>
        <dbReference type="EC" id="1.4.3.5"/>
    </reaction>
</comment>
<keyword evidence="3 5" id="KW-0288">FMN</keyword>
<feature type="domain" description="Pyridoxine 5'-phosphate oxidase dimerisation C-terminal" evidence="7">
    <location>
        <begin position="174"/>
        <end position="215"/>
    </location>
</feature>
<comment type="caution">
    <text evidence="8">The sequence shown here is derived from an EMBL/GenBank/DDBJ whole genome shotgun (WGS) entry which is preliminary data.</text>
</comment>
<keyword evidence="9" id="KW-1185">Reference proteome</keyword>
<comment type="caution">
    <text evidence="5">Lacks conserved residue(s) required for the propagation of feature annotation.</text>
</comment>
<dbReference type="GO" id="GO:0004733">
    <property type="term" value="F:pyridoxamine phosphate oxidase activity"/>
    <property type="evidence" value="ECO:0007669"/>
    <property type="project" value="UniProtKB-EC"/>
</dbReference>
<dbReference type="EMBL" id="JBHSAW010000003">
    <property type="protein sequence ID" value="MFC4094706.1"/>
    <property type="molecule type" value="Genomic_DNA"/>
</dbReference>
<dbReference type="InterPro" id="IPR000659">
    <property type="entry name" value="Pyridox_Oxase"/>
</dbReference>
<evidence type="ECO:0000259" key="6">
    <source>
        <dbReference type="Pfam" id="PF01243"/>
    </source>
</evidence>
<evidence type="ECO:0000256" key="4">
    <source>
        <dbReference type="ARBA" id="ARBA00023002"/>
    </source>
</evidence>
<dbReference type="RefSeq" id="WP_192462361.1">
    <property type="nucleotide sequence ID" value="NZ_JACYFJ010000003.1"/>
</dbReference>
<dbReference type="PROSITE" id="PS01064">
    <property type="entry name" value="PYRIDOX_OXIDASE"/>
    <property type="match status" value="1"/>
</dbReference>
<feature type="domain" description="Pyridoxamine 5'-phosphate oxidase N-terminal" evidence="6">
    <location>
        <begin position="36"/>
        <end position="160"/>
    </location>
</feature>
<evidence type="ECO:0000313" key="9">
    <source>
        <dbReference type="Proteomes" id="UP001595814"/>
    </source>
</evidence>
<dbReference type="HAMAP" id="MF_01629">
    <property type="entry name" value="PdxH"/>
    <property type="match status" value="1"/>
</dbReference>
<proteinExistence type="inferred from homology"/>
<feature type="binding site" evidence="5">
    <location>
        <position position="125"/>
    </location>
    <ligand>
        <name>substrate</name>
    </ligand>
</feature>
<feature type="binding site" evidence="5">
    <location>
        <position position="187"/>
    </location>
    <ligand>
        <name>FMN</name>
        <dbReference type="ChEBI" id="CHEBI:58210"/>
    </ligand>
</feature>
<dbReference type="InterPro" id="IPR011576">
    <property type="entry name" value="Pyridox_Oxase_N"/>
</dbReference>
<dbReference type="InterPro" id="IPR019576">
    <property type="entry name" value="Pyridoxamine_oxidase_dimer_C"/>
</dbReference>
<comment type="pathway">
    <text evidence="5">Cofactor metabolism; pyridoxal 5'-phosphate salvage; pyridoxal 5'-phosphate from pyridoxine 5'-phosphate: step 1/1.</text>
</comment>
<reference evidence="9" key="1">
    <citation type="journal article" date="2019" name="Int. J. Syst. Evol. Microbiol.">
        <title>The Global Catalogue of Microorganisms (GCM) 10K type strain sequencing project: providing services to taxonomists for standard genome sequencing and annotation.</title>
        <authorList>
            <consortium name="The Broad Institute Genomics Platform"/>
            <consortium name="The Broad Institute Genome Sequencing Center for Infectious Disease"/>
            <person name="Wu L."/>
            <person name="Ma J."/>
        </authorList>
    </citation>
    <scope>NUCLEOTIDE SEQUENCE [LARGE SCALE GENOMIC DNA]</scope>
    <source>
        <strain evidence="9">CECT 7477</strain>
    </source>
</reference>
<comment type="pathway">
    <text evidence="5">Cofactor metabolism; pyridoxal 5'-phosphate salvage; pyridoxal 5'-phosphate from pyridoxamine 5'-phosphate: step 1/1.</text>
</comment>
<comment type="similarity">
    <text evidence="1 5">Belongs to the pyridoxamine 5'-phosphate oxidase family.</text>
</comment>
<feature type="binding site" evidence="5">
    <location>
        <position position="129"/>
    </location>
    <ligand>
        <name>substrate</name>
    </ligand>
</feature>
<dbReference type="InterPro" id="IPR012349">
    <property type="entry name" value="Split_barrel_FMN-bd"/>
</dbReference>
<organism evidence="8 9">
    <name type="scientific">Euzebyella saccharophila</name>
    <dbReference type="NCBI Taxonomy" id="679664"/>
    <lineage>
        <taxon>Bacteria</taxon>
        <taxon>Pseudomonadati</taxon>
        <taxon>Bacteroidota</taxon>
        <taxon>Flavobacteriia</taxon>
        <taxon>Flavobacteriales</taxon>
        <taxon>Flavobacteriaceae</taxon>
        <taxon>Euzebyella</taxon>
    </lineage>
</organism>
<keyword evidence="2 5" id="KW-0285">Flavoprotein</keyword>
<dbReference type="NCBIfam" id="TIGR00558">
    <property type="entry name" value="pdxH"/>
    <property type="match status" value="1"/>
</dbReference>
<feature type="binding site" evidence="5">
    <location>
        <position position="68"/>
    </location>
    <ligand>
        <name>substrate</name>
    </ligand>
</feature>
<dbReference type="EC" id="1.4.3.5" evidence="5"/>
<dbReference type="InterPro" id="IPR019740">
    <property type="entry name" value="Pyridox_Oxase_CS"/>
</dbReference>
<evidence type="ECO:0000259" key="7">
    <source>
        <dbReference type="Pfam" id="PF10590"/>
    </source>
</evidence>
<dbReference type="PANTHER" id="PTHR10851:SF0">
    <property type="entry name" value="PYRIDOXINE-5'-PHOSPHATE OXIDASE"/>
    <property type="match status" value="1"/>
</dbReference>
<dbReference type="Pfam" id="PF10590">
    <property type="entry name" value="PNP_phzG_C"/>
    <property type="match status" value="1"/>
</dbReference>
<name>A0ABV8JKN6_9FLAO</name>
<comment type="catalytic activity">
    <reaction evidence="5">
        <text>pyridoxamine 5'-phosphate + O2 + H2O = pyridoxal 5'-phosphate + H2O2 + NH4(+)</text>
        <dbReference type="Rhea" id="RHEA:15817"/>
        <dbReference type="ChEBI" id="CHEBI:15377"/>
        <dbReference type="ChEBI" id="CHEBI:15379"/>
        <dbReference type="ChEBI" id="CHEBI:16240"/>
        <dbReference type="ChEBI" id="CHEBI:28938"/>
        <dbReference type="ChEBI" id="CHEBI:58451"/>
        <dbReference type="ChEBI" id="CHEBI:597326"/>
        <dbReference type="EC" id="1.4.3.5"/>
    </reaction>
</comment>
<evidence type="ECO:0000256" key="1">
    <source>
        <dbReference type="ARBA" id="ARBA00007301"/>
    </source>
</evidence>
<gene>
    <name evidence="5 8" type="primary">pdxH</name>
    <name evidence="8" type="ORF">ACFOUT_02395</name>
</gene>
<feature type="binding site" evidence="5">
    <location>
        <begin position="142"/>
        <end position="143"/>
    </location>
    <ligand>
        <name>FMN</name>
        <dbReference type="ChEBI" id="CHEBI:58210"/>
    </ligand>
</feature>
<evidence type="ECO:0000256" key="2">
    <source>
        <dbReference type="ARBA" id="ARBA00022630"/>
    </source>
</evidence>
<evidence type="ECO:0000256" key="5">
    <source>
        <dbReference type="HAMAP-Rule" id="MF_01629"/>
    </source>
</evidence>
<dbReference type="Gene3D" id="2.30.110.10">
    <property type="entry name" value="Electron Transport, Fmn-binding Protein, Chain A"/>
    <property type="match status" value="1"/>
</dbReference>
<dbReference type="PIRSF" id="PIRSF000190">
    <property type="entry name" value="Pyd_amn-ph_oxd"/>
    <property type="match status" value="1"/>
</dbReference>
<feature type="binding site" evidence="5">
    <location>
        <position position="85"/>
    </location>
    <ligand>
        <name>FMN</name>
        <dbReference type="ChEBI" id="CHEBI:58210"/>
    </ligand>
</feature>
<comment type="subunit">
    <text evidence="5">Homodimer.</text>
</comment>
<feature type="binding site" evidence="5">
    <location>
        <begin position="78"/>
        <end position="79"/>
    </location>
    <ligand>
        <name>FMN</name>
        <dbReference type="ChEBI" id="CHEBI:58210"/>
    </ligand>
</feature>
<evidence type="ECO:0000313" key="8">
    <source>
        <dbReference type="EMBL" id="MFC4094706.1"/>
    </source>
</evidence>
<sequence>MQKDLGEYRKSYEKSELTEDVLPSLPIELFERWFMETEAQGQVEEPNAMTISTIGLDGYPKSRVVLLKEFNSEGFVFYTNYESEKGKSIAANNKVCLSFFWPAMERQVIIKGQAQKVDGMTSDAYFNSRPEGSKLGAWASEQSTVIPSRKFLENRLEKLEKKFEGTEIKRPEHWGGYLVIPEEMEFWQGRANRLHDRILYSEEESGVWNIERLSP</sequence>
<protein>
    <recommendedName>
        <fullName evidence="5">Pyridoxine/pyridoxamine 5'-phosphate oxidase</fullName>
        <ecNumber evidence="5">1.4.3.5</ecNumber>
    </recommendedName>
    <alternativeName>
        <fullName evidence="5">PNP/PMP oxidase</fullName>
        <shortName evidence="5">PNPOx</shortName>
    </alternativeName>
    <alternativeName>
        <fullName evidence="5">Pyridoxal 5'-phosphate synthase</fullName>
    </alternativeName>
</protein>
<feature type="binding site" evidence="5">
    <location>
        <position position="197"/>
    </location>
    <ligand>
        <name>FMN</name>
        <dbReference type="ChEBI" id="CHEBI:58210"/>
    </ligand>
</feature>
<feature type="binding site" evidence="5">
    <location>
        <begin position="193"/>
        <end position="195"/>
    </location>
    <ligand>
        <name>substrate</name>
    </ligand>
</feature>
<evidence type="ECO:0000256" key="3">
    <source>
        <dbReference type="ARBA" id="ARBA00022643"/>
    </source>
</evidence>
<feature type="binding site" evidence="5">
    <location>
        <position position="107"/>
    </location>
    <ligand>
        <name>FMN</name>
        <dbReference type="ChEBI" id="CHEBI:58210"/>
    </ligand>
</feature>
<feature type="binding site" evidence="5">
    <location>
        <begin position="63"/>
        <end position="68"/>
    </location>
    <ligand>
        <name>FMN</name>
        <dbReference type="ChEBI" id="CHEBI:58210"/>
    </ligand>
</feature>
<comment type="function">
    <text evidence="5">Catalyzes the oxidation of either pyridoxine 5'-phosphate (PNP) or pyridoxamine 5'-phosphate (PMP) into pyridoxal 5'-phosphate (PLP).</text>
</comment>
<accession>A0ABV8JKN6</accession>
<dbReference type="NCBIfam" id="NF004231">
    <property type="entry name" value="PRK05679.1"/>
    <property type="match status" value="1"/>
</dbReference>
<dbReference type="SUPFAM" id="SSF50475">
    <property type="entry name" value="FMN-binding split barrel"/>
    <property type="match status" value="1"/>
</dbReference>
<feature type="binding site" evidence="5">
    <location>
        <position position="133"/>
    </location>
    <ligand>
        <name>substrate</name>
    </ligand>
</feature>